<evidence type="ECO:0000313" key="1">
    <source>
        <dbReference type="EMBL" id="ONM25169.1"/>
    </source>
</evidence>
<dbReference type="InParanoid" id="A0A1D6F121"/>
<gene>
    <name evidence="1" type="ORF">ZEAMMB73_Zm00001d006812</name>
</gene>
<sequence>MLSTAACLAARHLLSLTSASKAISLSLASFPVEPLLCPTHTPTIPPNSIPGLAAFDALNMVHHSSVSRLLVIPRHKSLCKLSDVRLYMLRMLNNRLSDLLILCRLGRTQIVPYVKVVNVPKHRKQLDRGQEVKMSKFQNCKSLISSKA</sequence>
<accession>A0A1D6F121</accession>
<proteinExistence type="predicted"/>
<organism evidence="1">
    <name type="scientific">Zea mays</name>
    <name type="common">Maize</name>
    <dbReference type="NCBI Taxonomy" id="4577"/>
    <lineage>
        <taxon>Eukaryota</taxon>
        <taxon>Viridiplantae</taxon>
        <taxon>Streptophyta</taxon>
        <taxon>Embryophyta</taxon>
        <taxon>Tracheophyta</taxon>
        <taxon>Spermatophyta</taxon>
        <taxon>Magnoliopsida</taxon>
        <taxon>Liliopsida</taxon>
        <taxon>Poales</taxon>
        <taxon>Poaceae</taxon>
        <taxon>PACMAD clade</taxon>
        <taxon>Panicoideae</taxon>
        <taxon>Andropogonodae</taxon>
        <taxon>Andropogoneae</taxon>
        <taxon>Tripsacinae</taxon>
        <taxon>Zea</taxon>
    </lineage>
</organism>
<protein>
    <submittedName>
        <fullName evidence="1">Uncharacterized protein</fullName>
    </submittedName>
</protein>
<dbReference type="EMBL" id="CM007648">
    <property type="protein sequence ID" value="ONM25169.1"/>
    <property type="molecule type" value="Genomic_DNA"/>
</dbReference>
<reference evidence="1" key="1">
    <citation type="submission" date="2015-12" db="EMBL/GenBank/DDBJ databases">
        <title>Update maize B73 reference genome by single molecule sequencing technologies.</title>
        <authorList>
            <consortium name="Maize Genome Sequencing Project"/>
            <person name="Ware D."/>
        </authorList>
    </citation>
    <scope>NUCLEOTIDE SEQUENCE [LARGE SCALE GENOMIC DNA]</scope>
    <source>
        <tissue evidence="1">Seedling</tissue>
    </source>
</reference>
<name>A0A1D6F121_MAIZE</name>
<dbReference type="AlphaFoldDB" id="A0A1D6F121"/>
<dbReference type="PaxDb" id="4577-AC219035.2_FGP006"/>